<reference evidence="3" key="1">
    <citation type="submission" date="2012-07" db="EMBL/GenBank/DDBJ databases">
        <title>Genome of the Chinese tree shrew, a rising model animal genetically related to primates.</title>
        <authorList>
            <person name="Zhang G."/>
            <person name="Fan Y."/>
            <person name="Yao Y."/>
            <person name="Huang Z."/>
        </authorList>
    </citation>
    <scope>NUCLEOTIDE SEQUENCE [LARGE SCALE GENOMIC DNA]</scope>
</reference>
<sequence>MCGLVLSGKRSGPACAPDLRPASWTAEILGLLSLQVLNAKPAPAAEPAPRPLLKRNSWNFVKCAYMVVTFLFTSYNKGDWVRAESGRGGPSGHRRALPPSRPGPAVSPLSEEGGSGWGQGTRQLGSPL</sequence>
<evidence type="ECO:0000313" key="3">
    <source>
        <dbReference type="Proteomes" id="UP000011518"/>
    </source>
</evidence>
<gene>
    <name evidence="2" type="ORF">TREES_T100017425</name>
</gene>
<reference evidence="3" key="2">
    <citation type="journal article" date="2013" name="Nat. Commun.">
        <title>Genome of the Chinese tree shrew.</title>
        <authorList>
            <person name="Fan Y."/>
            <person name="Huang Z.Y."/>
            <person name="Cao C.C."/>
            <person name="Chen C.S."/>
            <person name="Chen Y.X."/>
            <person name="Fan D.D."/>
            <person name="He J."/>
            <person name="Hou H.L."/>
            <person name="Hu L."/>
            <person name="Hu X.T."/>
            <person name="Jiang X.T."/>
            <person name="Lai R."/>
            <person name="Lang Y.S."/>
            <person name="Liang B."/>
            <person name="Liao S.G."/>
            <person name="Mu D."/>
            <person name="Ma Y.Y."/>
            <person name="Niu Y.Y."/>
            <person name="Sun X.Q."/>
            <person name="Xia J.Q."/>
            <person name="Xiao J."/>
            <person name="Xiong Z.Q."/>
            <person name="Xu L."/>
            <person name="Yang L."/>
            <person name="Zhang Y."/>
            <person name="Zhao W."/>
            <person name="Zhao X.D."/>
            <person name="Zheng Y.T."/>
            <person name="Zhou J.M."/>
            <person name="Zhu Y.B."/>
            <person name="Zhang G.J."/>
            <person name="Wang J."/>
            <person name="Yao Y.G."/>
        </authorList>
    </citation>
    <scope>NUCLEOTIDE SEQUENCE [LARGE SCALE GENOMIC DNA]</scope>
</reference>
<dbReference type="InParanoid" id="L8YAQ8"/>
<accession>L8YAQ8</accession>
<dbReference type="Proteomes" id="UP000011518">
    <property type="component" value="Unassembled WGS sequence"/>
</dbReference>
<keyword evidence="3" id="KW-1185">Reference proteome</keyword>
<organism evidence="2 3">
    <name type="scientific">Tupaia chinensis</name>
    <name type="common">Chinese tree shrew</name>
    <name type="synonym">Tupaia belangeri chinensis</name>
    <dbReference type="NCBI Taxonomy" id="246437"/>
    <lineage>
        <taxon>Eukaryota</taxon>
        <taxon>Metazoa</taxon>
        <taxon>Chordata</taxon>
        <taxon>Craniata</taxon>
        <taxon>Vertebrata</taxon>
        <taxon>Euteleostomi</taxon>
        <taxon>Mammalia</taxon>
        <taxon>Eutheria</taxon>
        <taxon>Euarchontoglires</taxon>
        <taxon>Scandentia</taxon>
        <taxon>Tupaiidae</taxon>
        <taxon>Tupaia</taxon>
    </lineage>
</organism>
<dbReference type="EMBL" id="KB365142">
    <property type="protein sequence ID" value="ELV11446.1"/>
    <property type="molecule type" value="Genomic_DNA"/>
</dbReference>
<protein>
    <submittedName>
        <fullName evidence="2">Uncharacterized protein</fullName>
    </submittedName>
</protein>
<dbReference type="AlphaFoldDB" id="L8YAQ8"/>
<feature type="region of interest" description="Disordered" evidence="1">
    <location>
        <begin position="80"/>
        <end position="128"/>
    </location>
</feature>
<proteinExistence type="predicted"/>
<evidence type="ECO:0000313" key="2">
    <source>
        <dbReference type="EMBL" id="ELV11446.1"/>
    </source>
</evidence>
<evidence type="ECO:0000256" key="1">
    <source>
        <dbReference type="SAM" id="MobiDB-lite"/>
    </source>
</evidence>
<name>L8YAQ8_TUPCH</name>